<dbReference type="EMBL" id="KC246879">
    <property type="protein sequence ID" value="AHF26413.1"/>
    <property type="molecule type" value="Genomic_DNA"/>
</dbReference>
<dbReference type="GO" id="GO:0031176">
    <property type="term" value="F:endo-1,4-beta-xylanase activity"/>
    <property type="evidence" value="ECO:0007669"/>
    <property type="project" value="UniProtKB-EC"/>
</dbReference>
<dbReference type="PRINTS" id="PR00134">
    <property type="entry name" value="GLHYDRLASE10"/>
</dbReference>
<evidence type="ECO:0000256" key="2">
    <source>
        <dbReference type="ARBA" id="ARBA00007495"/>
    </source>
</evidence>
<evidence type="ECO:0000256" key="9">
    <source>
        <dbReference type="RuleBase" id="RU361174"/>
    </source>
</evidence>
<organism evidence="11">
    <name type="scientific">uncultured bacterium Contig1468_n_1482_cl</name>
    <dbReference type="NCBI Taxonomy" id="1393431"/>
    <lineage>
        <taxon>Bacteria</taxon>
        <taxon>environmental samples</taxon>
    </lineage>
</organism>
<evidence type="ECO:0000256" key="6">
    <source>
        <dbReference type="ARBA" id="ARBA00023277"/>
    </source>
</evidence>
<keyword evidence="3 11" id="KW-0858">Xylan degradation</keyword>
<dbReference type="PROSITE" id="PS51760">
    <property type="entry name" value="GH10_2"/>
    <property type="match status" value="1"/>
</dbReference>
<keyword evidence="7 9" id="KW-0326">Glycosidase</keyword>
<accession>W0FNF4</accession>
<evidence type="ECO:0000256" key="3">
    <source>
        <dbReference type="ARBA" id="ARBA00022651"/>
    </source>
</evidence>
<dbReference type="EC" id="3.2.1.8" evidence="9"/>
<keyword evidence="4" id="KW-0732">Signal</keyword>
<comment type="catalytic activity">
    <reaction evidence="1 9">
        <text>Endohydrolysis of (1-&gt;4)-beta-D-xylosidic linkages in xylans.</text>
        <dbReference type="EC" id="3.2.1.8"/>
    </reaction>
</comment>
<comment type="similarity">
    <text evidence="2 9">Belongs to the glycosyl hydrolase 10 (cellulase F) family.</text>
</comment>
<dbReference type="Pfam" id="PF00331">
    <property type="entry name" value="Glyco_hydro_10"/>
    <property type="match status" value="1"/>
</dbReference>
<dbReference type="InterPro" id="IPR044846">
    <property type="entry name" value="GH10"/>
</dbReference>
<keyword evidence="8 9" id="KW-0624">Polysaccharide degradation</keyword>
<dbReference type="Gene3D" id="3.20.20.80">
    <property type="entry name" value="Glycosidases"/>
    <property type="match status" value="1"/>
</dbReference>
<evidence type="ECO:0000256" key="7">
    <source>
        <dbReference type="ARBA" id="ARBA00023295"/>
    </source>
</evidence>
<dbReference type="AlphaFoldDB" id="W0FNF4"/>
<dbReference type="PANTHER" id="PTHR31490">
    <property type="entry name" value="GLYCOSYL HYDROLASE"/>
    <property type="match status" value="1"/>
</dbReference>
<keyword evidence="6 9" id="KW-0119">Carbohydrate metabolism</keyword>
<evidence type="ECO:0000256" key="5">
    <source>
        <dbReference type="ARBA" id="ARBA00022801"/>
    </source>
</evidence>
<keyword evidence="5 9" id="KW-0378">Hydrolase</keyword>
<feature type="domain" description="GH10" evidence="10">
    <location>
        <begin position="24"/>
        <end position="353"/>
    </location>
</feature>
<evidence type="ECO:0000256" key="1">
    <source>
        <dbReference type="ARBA" id="ARBA00000681"/>
    </source>
</evidence>
<dbReference type="PANTHER" id="PTHR31490:SF88">
    <property type="entry name" value="BETA-XYLANASE"/>
    <property type="match status" value="1"/>
</dbReference>
<evidence type="ECO:0000256" key="4">
    <source>
        <dbReference type="ARBA" id="ARBA00022729"/>
    </source>
</evidence>
<dbReference type="GO" id="GO:0045493">
    <property type="term" value="P:xylan catabolic process"/>
    <property type="evidence" value="ECO:0007669"/>
    <property type="project" value="UniProtKB-KW"/>
</dbReference>
<dbReference type="InterPro" id="IPR017853">
    <property type="entry name" value="GH"/>
</dbReference>
<reference evidence="11" key="1">
    <citation type="journal article" date="2013" name="PLoS ONE">
        <title>Metagenomic insights into the carbohydrate-active enzymes carried by the microorganisms adhering to solid digesta in the rumen of cows.</title>
        <authorList>
            <person name="Wang L."/>
            <person name="Hatem A."/>
            <person name="Catalyurek U.V."/>
            <person name="Morrison M."/>
            <person name="Yu Z."/>
        </authorList>
    </citation>
    <scope>NUCLEOTIDE SEQUENCE</scope>
</reference>
<dbReference type="SMART" id="SM00633">
    <property type="entry name" value="Glyco_10"/>
    <property type="match status" value="1"/>
</dbReference>
<sequence length="406" mass="46326">MNQLKHRQADAKIRVLNPDGTPAAGRTVRIDQISHQFLFGCGAFDAVELMRVQDGQKRSFLQERMDKWLKLFNYGTLPFYWGRYEPVEGKTVFPETMAAARWLREKGVQVKGHPLCWHTACASWLMQYSNEEILRRQLERIHRDMSAFKGVIGLWDVINEVVIMPVFDKYDNAITRICKELGRVPLVKKVFDAAKETDPDAVLLINDFNTSKAYEHLIEDLLEAGVPISAIGIQSHQHQGYWGLDKLNDVLERFSRFSLPIHFTENTLVSGEIMPAHIVDLNDWQVDEWPSTPEGEDRQAREISEMYSVLFSHPLVEAITTWDFNDGCWLKAPSGFVHQDNSEKPSYHALNSLIHGAWETHETLTADEDGRVSFTGFKGNYTVQADTGSAAFTLDNNLDQQLTLTL</sequence>
<proteinExistence type="inferred from homology"/>
<dbReference type="InterPro" id="IPR001000">
    <property type="entry name" value="GH10_dom"/>
</dbReference>
<evidence type="ECO:0000259" key="10">
    <source>
        <dbReference type="PROSITE" id="PS51760"/>
    </source>
</evidence>
<dbReference type="SUPFAM" id="SSF51445">
    <property type="entry name" value="(Trans)glycosidases"/>
    <property type="match status" value="1"/>
</dbReference>
<protein>
    <recommendedName>
        <fullName evidence="9">Beta-xylanase</fullName>
        <ecNumber evidence="9">3.2.1.8</ecNumber>
    </recommendedName>
</protein>
<evidence type="ECO:0000256" key="8">
    <source>
        <dbReference type="ARBA" id="ARBA00023326"/>
    </source>
</evidence>
<name>W0FNF4_9BACT</name>
<evidence type="ECO:0000313" key="11">
    <source>
        <dbReference type="EMBL" id="AHF26413.1"/>
    </source>
</evidence>